<evidence type="ECO:0000313" key="2">
    <source>
        <dbReference type="Proteomes" id="UP000282028"/>
    </source>
</evidence>
<dbReference type="AlphaFoldDB" id="A0A3M8CNW1"/>
<dbReference type="Proteomes" id="UP000282028">
    <property type="component" value="Unassembled WGS sequence"/>
</dbReference>
<keyword evidence="2" id="KW-1185">Reference proteome</keyword>
<comment type="caution">
    <text evidence="1">The sequence shown here is derived from an EMBL/GenBank/DDBJ whole genome shotgun (WGS) entry which is preliminary data.</text>
</comment>
<accession>A0A3M8CNW1</accession>
<name>A0A3M8CNW1_9BACL</name>
<organism evidence="1 2">
    <name type="scientific">Brevibacillus invocatus</name>
    <dbReference type="NCBI Taxonomy" id="173959"/>
    <lineage>
        <taxon>Bacteria</taxon>
        <taxon>Bacillati</taxon>
        <taxon>Bacillota</taxon>
        <taxon>Bacilli</taxon>
        <taxon>Bacillales</taxon>
        <taxon>Paenibacillaceae</taxon>
        <taxon>Brevibacillus</taxon>
    </lineage>
</organism>
<dbReference type="EMBL" id="RHHR01000003">
    <property type="protein sequence ID" value="RNB76997.1"/>
    <property type="molecule type" value="Genomic_DNA"/>
</dbReference>
<proteinExistence type="predicted"/>
<evidence type="ECO:0000313" key="1">
    <source>
        <dbReference type="EMBL" id="RNB76997.1"/>
    </source>
</evidence>
<sequence length="65" mass="7540">MGKINNVTRDYLQGGNALGKYRCYYCEHATDSVHQISFFQGKQDRDELLCDDCYADWIESLKSEP</sequence>
<protein>
    <submittedName>
        <fullName evidence="1">Uncharacterized protein</fullName>
    </submittedName>
</protein>
<gene>
    <name evidence="1" type="ORF">EDM52_01600</name>
</gene>
<dbReference type="OrthoDB" id="2942503at2"/>
<reference evidence="1 2" key="1">
    <citation type="submission" date="2018-10" db="EMBL/GenBank/DDBJ databases">
        <title>Phylogenomics of Brevibacillus.</title>
        <authorList>
            <person name="Dunlap C."/>
        </authorList>
    </citation>
    <scope>NUCLEOTIDE SEQUENCE [LARGE SCALE GENOMIC DNA]</scope>
    <source>
        <strain evidence="1 2">JCM 12215</strain>
    </source>
</reference>